<dbReference type="OrthoDB" id="6012729at2759"/>
<accession>A0A3M6TWC0</accession>
<sequence length="575" mass="65424">MSAKGIEEVKRLATKGLSGDEEAIKELGLGKVPEVTIPDFKEIDRFTVDKIKNVAAISFVVGKKVGLPLLEASAKNLYELVKFVEKDKLKTNTKPEMDRKIGNKESLRLIGLKRMPAVTIAPIKKVPNSMTLQCYYKRAHLIASTAEYMGNTTLRIVSQFMMAMCDVIARSHHPEEPELSADTDGQDVCETLNAEIEDIMRWVEHLAELRKKERADEEEEDDSDPAYSPELKSSHTQYRVHLKEAKRYTGIQELDCLLTLPSKAPSSKLTSPSFLTAQPNPREHKTNEDEEIEETQGIEETQEQEEEEEEEEWHPEGEVEESDEDSEDAPTIKIRKEEYYSATKFTSYRHQWLSGFFKYLKSPSAGYKKLENRLQHVGQVEKLLETLDPNGKDITILGEEFGDIVWNKWVSPHLSEGTKAPGTLASYLTSLEKFFVFVTSEKYKRKEMPPLHGNDFDVFKGTINALKGWRATIDNETQDVQHRTHLRECDTLLTETDINLLPQSKPYIDGMKAITQAKAGKRLSIQQFTNARDFLLVKLALLVASRPAPLENALLEDYQKAQEKDGNRVMLIPKH</sequence>
<evidence type="ECO:0000256" key="1">
    <source>
        <dbReference type="SAM" id="MobiDB-lite"/>
    </source>
</evidence>
<feature type="region of interest" description="Disordered" evidence="1">
    <location>
        <begin position="212"/>
        <end position="235"/>
    </location>
</feature>
<feature type="region of interest" description="Disordered" evidence="1">
    <location>
        <begin position="265"/>
        <end position="333"/>
    </location>
</feature>
<evidence type="ECO:0000313" key="2">
    <source>
        <dbReference type="EMBL" id="RMX45672.1"/>
    </source>
</evidence>
<gene>
    <name evidence="2" type="ORF">pdam_00023843</name>
</gene>
<organism evidence="2 3">
    <name type="scientific">Pocillopora damicornis</name>
    <name type="common">Cauliflower coral</name>
    <name type="synonym">Millepora damicornis</name>
    <dbReference type="NCBI Taxonomy" id="46731"/>
    <lineage>
        <taxon>Eukaryota</taxon>
        <taxon>Metazoa</taxon>
        <taxon>Cnidaria</taxon>
        <taxon>Anthozoa</taxon>
        <taxon>Hexacorallia</taxon>
        <taxon>Scleractinia</taxon>
        <taxon>Astrocoeniina</taxon>
        <taxon>Pocilloporidae</taxon>
        <taxon>Pocillopora</taxon>
    </lineage>
</organism>
<dbReference type="AlphaFoldDB" id="A0A3M6TWC0"/>
<reference evidence="2 3" key="1">
    <citation type="journal article" date="2018" name="Sci. Rep.">
        <title>Comparative analysis of the Pocillopora damicornis genome highlights role of immune system in coral evolution.</title>
        <authorList>
            <person name="Cunning R."/>
            <person name="Bay R.A."/>
            <person name="Gillette P."/>
            <person name="Baker A.C."/>
            <person name="Traylor-Knowles N."/>
        </authorList>
    </citation>
    <scope>NUCLEOTIDE SEQUENCE [LARGE SCALE GENOMIC DNA]</scope>
    <source>
        <strain evidence="2">RSMAS</strain>
        <tissue evidence="2">Whole animal</tissue>
    </source>
</reference>
<comment type="caution">
    <text evidence="2">The sequence shown here is derived from an EMBL/GenBank/DDBJ whole genome shotgun (WGS) entry which is preliminary data.</text>
</comment>
<feature type="compositionally biased region" description="Polar residues" evidence="1">
    <location>
        <begin position="265"/>
        <end position="279"/>
    </location>
</feature>
<proteinExistence type="predicted"/>
<dbReference type="Proteomes" id="UP000275408">
    <property type="component" value="Unassembled WGS sequence"/>
</dbReference>
<name>A0A3M6TWC0_POCDA</name>
<evidence type="ECO:0000313" key="3">
    <source>
        <dbReference type="Proteomes" id="UP000275408"/>
    </source>
</evidence>
<feature type="compositionally biased region" description="Acidic residues" evidence="1">
    <location>
        <begin position="288"/>
        <end position="328"/>
    </location>
</feature>
<protein>
    <submittedName>
        <fullName evidence="2">Uncharacterized protein</fullName>
    </submittedName>
</protein>
<dbReference type="EMBL" id="RCHS01002801">
    <property type="protein sequence ID" value="RMX45672.1"/>
    <property type="molecule type" value="Genomic_DNA"/>
</dbReference>
<keyword evidence="3" id="KW-1185">Reference proteome</keyword>